<evidence type="ECO:0000256" key="10">
    <source>
        <dbReference type="SAM" id="SignalP"/>
    </source>
</evidence>
<evidence type="ECO:0000256" key="3">
    <source>
        <dbReference type="ARBA" id="ARBA00012054"/>
    </source>
</evidence>
<gene>
    <name evidence="11" type="ORF">M513_06801</name>
</gene>
<dbReference type="GO" id="GO:0005524">
    <property type="term" value="F:ATP binding"/>
    <property type="evidence" value="ECO:0007669"/>
    <property type="project" value="UniProtKB-KW"/>
</dbReference>
<organism evidence="11 12">
    <name type="scientific">Trichuris suis</name>
    <name type="common">pig whipworm</name>
    <dbReference type="NCBI Taxonomy" id="68888"/>
    <lineage>
        <taxon>Eukaryota</taxon>
        <taxon>Metazoa</taxon>
        <taxon>Ecdysozoa</taxon>
        <taxon>Nematoda</taxon>
        <taxon>Enoplea</taxon>
        <taxon>Dorylaimia</taxon>
        <taxon>Trichinellida</taxon>
        <taxon>Trichuridae</taxon>
        <taxon>Trichuris</taxon>
    </lineage>
</organism>
<reference evidence="11 12" key="1">
    <citation type="journal article" date="2014" name="Nat. Genet.">
        <title>Genome and transcriptome of the porcine whipworm Trichuris suis.</title>
        <authorList>
            <person name="Jex A.R."/>
            <person name="Nejsum P."/>
            <person name="Schwarz E.M."/>
            <person name="Hu L."/>
            <person name="Young N.D."/>
            <person name="Hall R.S."/>
            <person name="Korhonen P.K."/>
            <person name="Liao S."/>
            <person name="Thamsborg S."/>
            <person name="Xia J."/>
            <person name="Xu P."/>
            <person name="Wang S."/>
            <person name="Scheerlinck J.P."/>
            <person name="Hofmann A."/>
            <person name="Sternberg P.W."/>
            <person name="Wang J."/>
            <person name="Gasser R.B."/>
        </authorList>
    </citation>
    <scope>NUCLEOTIDE SEQUENCE [LARGE SCALE GENOMIC DNA]</scope>
    <source>
        <strain evidence="11">DCEP-RM93M</strain>
    </source>
</reference>
<dbReference type="InterPro" id="IPR006001">
    <property type="entry name" value="Therm_gnt_kin"/>
</dbReference>
<dbReference type="AlphaFoldDB" id="A0A085M4U2"/>
<evidence type="ECO:0000256" key="8">
    <source>
        <dbReference type="ARBA" id="ARBA00029835"/>
    </source>
</evidence>
<evidence type="ECO:0000256" key="9">
    <source>
        <dbReference type="ARBA" id="ARBA00048090"/>
    </source>
</evidence>
<keyword evidence="7" id="KW-0067">ATP-binding</keyword>
<dbReference type="GO" id="GO:0005975">
    <property type="term" value="P:carbohydrate metabolic process"/>
    <property type="evidence" value="ECO:0007669"/>
    <property type="project" value="InterPro"/>
</dbReference>
<dbReference type="InterPro" id="IPR027417">
    <property type="entry name" value="P-loop_NTPase"/>
</dbReference>
<keyword evidence="12" id="KW-1185">Reference proteome</keyword>
<dbReference type="CDD" id="cd02021">
    <property type="entry name" value="GntK"/>
    <property type="match status" value="1"/>
</dbReference>
<keyword evidence="4" id="KW-0808">Transferase</keyword>
<dbReference type="Proteomes" id="UP000030764">
    <property type="component" value="Unassembled WGS sequence"/>
</dbReference>
<evidence type="ECO:0000256" key="1">
    <source>
        <dbReference type="ARBA" id="ARBA00004875"/>
    </source>
</evidence>
<dbReference type="NCBIfam" id="TIGR01313">
    <property type="entry name" value="therm_gnt_kin"/>
    <property type="match status" value="1"/>
</dbReference>
<keyword evidence="5" id="KW-0547">Nucleotide-binding</keyword>
<name>A0A085M4U2_9BILA</name>
<dbReference type="EMBL" id="KL363229">
    <property type="protein sequence ID" value="KFD52238.1"/>
    <property type="molecule type" value="Genomic_DNA"/>
</dbReference>
<dbReference type="PANTHER" id="PTHR43442:SF3">
    <property type="entry name" value="GLUCONOKINASE-RELATED"/>
    <property type="match status" value="1"/>
</dbReference>
<evidence type="ECO:0000256" key="7">
    <source>
        <dbReference type="ARBA" id="ARBA00022840"/>
    </source>
</evidence>
<protein>
    <recommendedName>
        <fullName evidence="3">gluconokinase</fullName>
        <ecNumber evidence="3">2.7.1.12</ecNumber>
    </recommendedName>
    <alternativeName>
        <fullName evidence="8">Gluconate kinase</fullName>
    </alternativeName>
</protein>
<feature type="chain" id="PRO_5001794983" description="gluconokinase" evidence="10">
    <location>
        <begin position="22"/>
        <end position="538"/>
    </location>
</feature>
<accession>A0A085M4U2</accession>
<dbReference type="GO" id="GO:0046316">
    <property type="term" value="F:gluconokinase activity"/>
    <property type="evidence" value="ECO:0007669"/>
    <property type="project" value="UniProtKB-EC"/>
</dbReference>
<dbReference type="SUPFAM" id="SSF52540">
    <property type="entry name" value="P-loop containing nucleoside triphosphate hydrolases"/>
    <property type="match status" value="1"/>
</dbReference>
<evidence type="ECO:0000256" key="2">
    <source>
        <dbReference type="ARBA" id="ARBA00008420"/>
    </source>
</evidence>
<feature type="signal peptide" evidence="10">
    <location>
        <begin position="1"/>
        <end position="21"/>
    </location>
</feature>
<dbReference type="GO" id="GO:0005737">
    <property type="term" value="C:cytoplasm"/>
    <property type="evidence" value="ECO:0007669"/>
    <property type="project" value="TreeGrafter"/>
</dbReference>
<dbReference type="PANTHER" id="PTHR43442">
    <property type="entry name" value="GLUCONOKINASE-RELATED"/>
    <property type="match status" value="1"/>
</dbReference>
<comment type="catalytic activity">
    <reaction evidence="9">
        <text>D-gluconate + ATP = 6-phospho-D-gluconate + ADP + H(+)</text>
        <dbReference type="Rhea" id="RHEA:19433"/>
        <dbReference type="ChEBI" id="CHEBI:15378"/>
        <dbReference type="ChEBI" id="CHEBI:18391"/>
        <dbReference type="ChEBI" id="CHEBI:30616"/>
        <dbReference type="ChEBI" id="CHEBI:58759"/>
        <dbReference type="ChEBI" id="CHEBI:456216"/>
        <dbReference type="EC" id="2.7.1.12"/>
    </reaction>
</comment>
<dbReference type="UniPathway" id="UPA00792"/>
<dbReference type="EC" id="2.7.1.12" evidence="3"/>
<comment type="similarity">
    <text evidence="2">Belongs to the gluconokinase GntK/GntV family.</text>
</comment>
<evidence type="ECO:0000256" key="5">
    <source>
        <dbReference type="ARBA" id="ARBA00022741"/>
    </source>
</evidence>
<evidence type="ECO:0000313" key="12">
    <source>
        <dbReference type="Proteomes" id="UP000030764"/>
    </source>
</evidence>
<dbReference type="Pfam" id="PF01202">
    <property type="entry name" value="SKI"/>
    <property type="match status" value="1"/>
</dbReference>
<keyword evidence="10" id="KW-0732">Signal</keyword>
<sequence>MHSPTIWASIAAFFLTNIVFGQNSQCDQTFNSFFNCLSQKLSVPQSFQSIEQEFDSGHSTLIEKCFASNNAAAQSKKQCLLDRSTIETDLLGPDGPMRGCNFCQKIAKVVHDKYFQATPAQRQCLRKSILQAAVEEIQPCMQNKLHDFSFRIPSIPDLDSASDSNIELVKASLKHRIWAKSRLDVCAQLNPDRASNTRSCMAAGFPGMHGKICQTIKSCKDSSSPSCQSRYNELQRIACTCLSEKSQEMSSKIDQLRDAIMTSTSTSECSRRVDAAAGSWKNKLLDSLKECFKGDQQGLSKIPASKLVEIGCLRATQLSESGKKQMAIGFRFLRNFLDVFASVMALSVHDVDVSHAISGKGLTLILMGVSGSGKSTIGRALSLKLGIPFLDGDDYHSAFNKAKMCRGEPLSDEERAPWLSTISQLAQQFHVKRQTVIIGCSALKQQYRQCLVGQREQTTWIFHLHVPLEVAEARLRCRTGHFFKSWLLKSQYEILEHPSPDEFHTITVDASQPITAVVNDICAFLKSLNTNAGKIEQH</sequence>
<proteinExistence type="inferred from homology"/>
<comment type="pathway">
    <text evidence="1">Carbohydrate acid metabolism; D-gluconate degradation.</text>
</comment>
<evidence type="ECO:0000313" key="11">
    <source>
        <dbReference type="EMBL" id="KFD52238.1"/>
    </source>
</evidence>
<dbReference type="Gene3D" id="3.40.50.300">
    <property type="entry name" value="P-loop containing nucleotide triphosphate hydrolases"/>
    <property type="match status" value="1"/>
</dbReference>
<evidence type="ECO:0000256" key="4">
    <source>
        <dbReference type="ARBA" id="ARBA00022679"/>
    </source>
</evidence>
<evidence type="ECO:0000256" key="6">
    <source>
        <dbReference type="ARBA" id="ARBA00022777"/>
    </source>
</evidence>
<dbReference type="InterPro" id="IPR031322">
    <property type="entry name" value="Shikimate/glucono_kinase"/>
</dbReference>
<keyword evidence="6" id="KW-0418">Kinase</keyword>